<dbReference type="Proteomes" id="UP000235388">
    <property type="component" value="Unassembled WGS sequence"/>
</dbReference>
<accession>A0A2N5SBN1</accession>
<dbReference type="AlphaFoldDB" id="A0A2N5SBN1"/>
<keyword evidence="3" id="KW-1185">Reference proteome</keyword>
<gene>
    <name evidence="2" type="ORF">PCANC_17812</name>
</gene>
<evidence type="ECO:0000313" key="3">
    <source>
        <dbReference type="Proteomes" id="UP000235388"/>
    </source>
</evidence>
<comment type="caution">
    <text evidence="2">The sequence shown here is derived from an EMBL/GenBank/DDBJ whole genome shotgun (WGS) entry which is preliminary data.</text>
</comment>
<evidence type="ECO:0000313" key="2">
    <source>
        <dbReference type="EMBL" id="PLW10646.1"/>
    </source>
</evidence>
<organism evidence="2 3">
    <name type="scientific">Puccinia coronata f. sp. avenae</name>
    <dbReference type="NCBI Taxonomy" id="200324"/>
    <lineage>
        <taxon>Eukaryota</taxon>
        <taxon>Fungi</taxon>
        <taxon>Dikarya</taxon>
        <taxon>Basidiomycota</taxon>
        <taxon>Pucciniomycotina</taxon>
        <taxon>Pucciniomycetes</taxon>
        <taxon>Pucciniales</taxon>
        <taxon>Pucciniaceae</taxon>
        <taxon>Puccinia</taxon>
    </lineage>
</organism>
<reference evidence="2 3" key="1">
    <citation type="submission" date="2017-11" db="EMBL/GenBank/DDBJ databases">
        <title>De novo assembly and phasing of dikaryotic genomes from two isolates of Puccinia coronata f. sp. avenae, the causal agent of oat crown rust.</title>
        <authorList>
            <person name="Miller M.E."/>
            <person name="Zhang Y."/>
            <person name="Omidvar V."/>
            <person name="Sperschneider J."/>
            <person name="Schwessinger B."/>
            <person name="Raley C."/>
            <person name="Palmer J.M."/>
            <person name="Garnica D."/>
            <person name="Upadhyaya N."/>
            <person name="Rathjen J."/>
            <person name="Taylor J.M."/>
            <person name="Park R.F."/>
            <person name="Dodds P.N."/>
            <person name="Hirsch C.D."/>
            <person name="Kianian S.F."/>
            <person name="Figueroa M."/>
        </authorList>
    </citation>
    <scope>NUCLEOTIDE SEQUENCE [LARGE SCALE GENOMIC DNA]</scope>
    <source>
        <strain evidence="2">12NC29</strain>
    </source>
</reference>
<sequence>MPGLDQYSALWTAAKPTWSRRAQAARPPLKSKLIFGGDKQVRTCTPESLANAYVKTEKNKRSAPAVGGFTVTFRQEKRQVTSLGKLGFLAGMSLWRVMNGSGTWGSSFRLGDRMHTRRLERTAESQHARRRALHIPHALPFSSHHQASAWASLLSPWMTSRNTPVFSPKNPPEDPLTDTISQGPQGVNSGGLGNIRIFEYLRYPRQIAEARDQPDCQSRQLQPLEALALLVETNGSSS</sequence>
<evidence type="ECO:0000256" key="1">
    <source>
        <dbReference type="SAM" id="MobiDB-lite"/>
    </source>
</evidence>
<name>A0A2N5SBN1_9BASI</name>
<dbReference type="EMBL" id="PGCJ01001051">
    <property type="protein sequence ID" value="PLW10646.1"/>
    <property type="molecule type" value="Genomic_DNA"/>
</dbReference>
<protein>
    <submittedName>
        <fullName evidence="2">Uncharacterized protein</fullName>
    </submittedName>
</protein>
<feature type="region of interest" description="Disordered" evidence="1">
    <location>
        <begin position="166"/>
        <end position="188"/>
    </location>
</feature>
<proteinExistence type="predicted"/>
<feature type="compositionally biased region" description="Polar residues" evidence="1">
    <location>
        <begin position="178"/>
        <end position="187"/>
    </location>
</feature>